<evidence type="ECO:0008006" key="9">
    <source>
        <dbReference type="Google" id="ProtNLM"/>
    </source>
</evidence>
<evidence type="ECO:0000256" key="5">
    <source>
        <dbReference type="SAM" id="MobiDB-lite"/>
    </source>
</evidence>
<dbReference type="GO" id="GO:0004252">
    <property type="term" value="F:serine-type endopeptidase activity"/>
    <property type="evidence" value="ECO:0007669"/>
    <property type="project" value="TreeGrafter"/>
</dbReference>
<gene>
    <name evidence="7" type="ORF">MG3_02983</name>
</gene>
<feature type="transmembrane region" description="Helical" evidence="6">
    <location>
        <begin position="151"/>
        <end position="171"/>
    </location>
</feature>
<evidence type="ECO:0000256" key="3">
    <source>
        <dbReference type="ARBA" id="ARBA00022989"/>
    </source>
</evidence>
<feature type="transmembrane region" description="Helical" evidence="6">
    <location>
        <begin position="91"/>
        <end position="110"/>
    </location>
</feature>
<keyword evidence="2 6" id="KW-0812">Transmembrane</keyword>
<keyword evidence="3 6" id="KW-1133">Transmembrane helix</keyword>
<feature type="region of interest" description="Disordered" evidence="5">
    <location>
        <begin position="280"/>
        <end position="333"/>
    </location>
</feature>
<evidence type="ECO:0000256" key="4">
    <source>
        <dbReference type="ARBA" id="ARBA00023136"/>
    </source>
</evidence>
<comment type="subcellular location">
    <subcellularLocation>
        <location evidence="1">Membrane</location>
        <topology evidence="1">Multi-pass membrane protein</topology>
    </subcellularLocation>
</comment>
<evidence type="ECO:0000256" key="6">
    <source>
        <dbReference type="SAM" id="Phobius"/>
    </source>
</evidence>
<dbReference type="AlphaFoldDB" id="A0AB34PV76"/>
<feature type="transmembrane region" description="Helical" evidence="6">
    <location>
        <begin position="15"/>
        <end position="35"/>
    </location>
</feature>
<feature type="transmembrane region" description="Helical" evidence="6">
    <location>
        <begin position="115"/>
        <end position="131"/>
    </location>
</feature>
<dbReference type="PANTHER" id="PTHR43066:SF21">
    <property type="entry name" value="UBIQUITIN-ASSOCIATED DOMAIN-CONTAINING PROTEIN 2"/>
    <property type="match status" value="1"/>
</dbReference>
<evidence type="ECO:0000256" key="1">
    <source>
        <dbReference type="ARBA" id="ARBA00004141"/>
    </source>
</evidence>
<dbReference type="InterPro" id="IPR035952">
    <property type="entry name" value="Rhomboid-like_sf"/>
</dbReference>
<accession>A0AB34PV76</accession>
<comment type="caution">
    <text evidence="7">The sequence shown here is derived from an EMBL/GenBank/DDBJ whole genome shotgun (WGS) entry which is preliminary data.</text>
</comment>
<dbReference type="GO" id="GO:0016020">
    <property type="term" value="C:membrane"/>
    <property type="evidence" value="ECO:0007669"/>
    <property type="project" value="UniProtKB-SubCell"/>
</dbReference>
<sequence length="333" mass="38292">MAQLTPIRGFTNTPVTRSICMISTVVPIMLSVLAIKYVVKFAIDPYIIQYNQFWRVVTYQLSVVNESDYLITVLLWFQFKVLERFYGSRKYLSIITLFTVYNAVACLFIMSLGQLLLYYILFVIKVFIMGYDQGSIHYNVTFLNEIIPGPLGILSSLYVCYGANIPVSYYFKILLKDPRNADQPETSSPSKELNLTNLFPIHILYTILILNNGLRSIIPCLVGLLIGKLYVYELLPGGSSWLLSNTVFRLFINPVKRAGVWLEAVRRRLSIRYERLSSGDSQEALEEEELNENNDEPDDNDEILDETRQQENQIRAETPVRPLGSQFLDTFRT</sequence>
<name>A0AB34PV76_CANAX</name>
<evidence type="ECO:0000313" key="7">
    <source>
        <dbReference type="EMBL" id="KGR12893.1"/>
    </source>
</evidence>
<dbReference type="PANTHER" id="PTHR43066">
    <property type="entry name" value="RHOMBOID-RELATED PROTEIN"/>
    <property type="match status" value="1"/>
</dbReference>
<evidence type="ECO:0000256" key="2">
    <source>
        <dbReference type="ARBA" id="ARBA00022692"/>
    </source>
</evidence>
<keyword evidence="4 6" id="KW-0472">Membrane</keyword>
<feature type="compositionally biased region" description="Acidic residues" evidence="5">
    <location>
        <begin position="283"/>
        <end position="304"/>
    </location>
</feature>
<reference evidence="7 8" key="1">
    <citation type="submission" date="2013-12" db="EMBL/GenBank/DDBJ databases">
        <title>The Genome Sequence of Candida albicans P78048.</title>
        <authorList>
            <consortium name="The Broad Institute Genome Sequencing Platform"/>
            <consortium name="The Broad Institute Genome Sequencing Center for Infectious Disease"/>
            <person name="Cuomo C."/>
            <person name="Bennett R."/>
            <person name="Hirakawa M."/>
            <person name="Noverr M."/>
            <person name="Mitchell A."/>
            <person name="Young S.K."/>
            <person name="Zeng Q."/>
            <person name="Gargeya S."/>
            <person name="Fitzgerald M."/>
            <person name="Abouelleil A."/>
            <person name="Alvarado L."/>
            <person name="Berlin A.M."/>
            <person name="Chapman S.B."/>
            <person name="Dewar J."/>
            <person name="Goldberg J."/>
            <person name="Griggs A."/>
            <person name="Gujja S."/>
            <person name="Hansen M."/>
            <person name="Howarth C."/>
            <person name="Imamovic A."/>
            <person name="Larimer J."/>
            <person name="McCowan C."/>
            <person name="Murphy C."/>
            <person name="Pearson M."/>
            <person name="Priest M."/>
            <person name="Roberts A."/>
            <person name="Saif S."/>
            <person name="Shea T."/>
            <person name="Sykes S."/>
            <person name="Wortman J."/>
            <person name="Nusbaum C."/>
            <person name="Birren B."/>
        </authorList>
    </citation>
    <scope>NUCLEOTIDE SEQUENCE [LARGE SCALE GENOMIC DNA]</scope>
    <source>
        <strain evidence="7 8">P78048</strain>
    </source>
</reference>
<dbReference type="SUPFAM" id="SSF144091">
    <property type="entry name" value="Rhomboid-like"/>
    <property type="match status" value="1"/>
</dbReference>
<protein>
    <recommendedName>
        <fullName evidence="9">Derlin</fullName>
    </recommendedName>
</protein>
<dbReference type="EMBL" id="AJIX01000015">
    <property type="protein sequence ID" value="KGR12893.1"/>
    <property type="molecule type" value="Genomic_DNA"/>
</dbReference>
<evidence type="ECO:0000313" key="8">
    <source>
        <dbReference type="Proteomes" id="UP000030161"/>
    </source>
</evidence>
<organism evidence="7 8">
    <name type="scientific">Candida albicans P78048</name>
    <dbReference type="NCBI Taxonomy" id="1094989"/>
    <lineage>
        <taxon>Eukaryota</taxon>
        <taxon>Fungi</taxon>
        <taxon>Dikarya</taxon>
        <taxon>Ascomycota</taxon>
        <taxon>Saccharomycotina</taxon>
        <taxon>Pichiomycetes</taxon>
        <taxon>Debaryomycetaceae</taxon>
        <taxon>Candida/Lodderomyces clade</taxon>
        <taxon>Candida</taxon>
    </lineage>
</organism>
<proteinExistence type="predicted"/>
<dbReference type="Proteomes" id="UP000030161">
    <property type="component" value="Unassembled WGS sequence"/>
</dbReference>